<dbReference type="Pfam" id="PF02668">
    <property type="entry name" value="TauD"/>
    <property type="match status" value="1"/>
</dbReference>
<dbReference type="GO" id="GO:0005737">
    <property type="term" value="C:cytoplasm"/>
    <property type="evidence" value="ECO:0007669"/>
    <property type="project" value="TreeGrafter"/>
</dbReference>
<dbReference type="InterPro" id="IPR014043">
    <property type="entry name" value="Acyl_transferase_dom"/>
</dbReference>
<dbReference type="Gene3D" id="3.40.366.10">
    <property type="entry name" value="Malonyl-Coenzyme A Acyl Carrier Protein, domain 2"/>
    <property type="match status" value="1"/>
</dbReference>
<feature type="domain" description="Carrier" evidence="6">
    <location>
        <begin position="567"/>
        <end position="642"/>
    </location>
</feature>
<dbReference type="SMART" id="SM00823">
    <property type="entry name" value="PKS_PP"/>
    <property type="match status" value="2"/>
</dbReference>
<evidence type="ECO:0000256" key="3">
    <source>
        <dbReference type="ARBA" id="ARBA00022679"/>
    </source>
</evidence>
<dbReference type="AlphaFoldDB" id="A0A7S3UXM6"/>
<dbReference type="PROSITE" id="PS50075">
    <property type="entry name" value="CARRIER"/>
    <property type="match status" value="2"/>
</dbReference>
<dbReference type="GO" id="GO:0006633">
    <property type="term" value="P:fatty acid biosynthetic process"/>
    <property type="evidence" value="ECO:0007669"/>
    <property type="project" value="TreeGrafter"/>
</dbReference>
<dbReference type="SUPFAM" id="SSF47336">
    <property type="entry name" value="ACP-like"/>
    <property type="match status" value="2"/>
</dbReference>
<evidence type="ECO:0000259" key="6">
    <source>
        <dbReference type="PROSITE" id="PS50075"/>
    </source>
</evidence>
<gene>
    <name evidence="7" type="ORF">ASTO00021_LOCUS10387</name>
</gene>
<dbReference type="PANTHER" id="PTHR43775:SF37">
    <property type="entry name" value="SI:DKEY-61P9.11"/>
    <property type="match status" value="1"/>
</dbReference>
<dbReference type="InterPro" id="IPR001227">
    <property type="entry name" value="Ac_transferase_dom_sf"/>
</dbReference>
<evidence type="ECO:0000256" key="5">
    <source>
        <dbReference type="SAM" id="MobiDB-lite"/>
    </source>
</evidence>
<dbReference type="SUPFAM" id="SSF52151">
    <property type="entry name" value="FabD/lysophospholipase-like"/>
    <property type="match status" value="1"/>
</dbReference>
<feature type="region of interest" description="Disordered" evidence="5">
    <location>
        <begin position="756"/>
        <end position="780"/>
    </location>
</feature>
<dbReference type="GO" id="GO:0005886">
    <property type="term" value="C:plasma membrane"/>
    <property type="evidence" value="ECO:0007669"/>
    <property type="project" value="TreeGrafter"/>
</dbReference>
<dbReference type="InterPro" id="IPR042098">
    <property type="entry name" value="TauD-like_sf"/>
</dbReference>
<keyword evidence="1" id="KW-0596">Phosphopantetheine</keyword>
<evidence type="ECO:0000313" key="7">
    <source>
        <dbReference type="EMBL" id="CAE0440249.1"/>
    </source>
</evidence>
<dbReference type="Gene3D" id="3.60.130.10">
    <property type="entry name" value="Clavaminate synthase-like"/>
    <property type="match status" value="1"/>
</dbReference>
<keyword evidence="2" id="KW-0597">Phosphoprotein</keyword>
<dbReference type="Gene3D" id="1.10.1200.10">
    <property type="entry name" value="ACP-like"/>
    <property type="match status" value="2"/>
</dbReference>
<sequence>MALVLQTKGINIKGLVLADMQVQWPFIAWGSEMKGGAYMSQEIAARKFAGDRWNDEKFVRLLKDEDVGEYAAKIMFHLMPDSMRKSDWQRLLKGWEENIDYLTKITGNHKPSGIFNGPCMSLRSSSPEFEPCIDTNKRYCKNQMLVERVSGTHFTMVEHPYLKEAVDIITNFCQTLSPETLQNAKMSADHDLQLRCILNQHTYSKRMVAFMFTGQGSQYPDMGLQLYEDEPVFRTTMDRCDLILKELLPVSLLSVIYGENKKLINDTRYTQPALFAVEYSLAMLWKSRGLVPHVVMGHSVGEYVAATIAGVLSLEDGLRLIAARGEAIGGCDPQDGVMVAVRSSKLVLVNAMDQVSKNESISNRVAIASVNGPKSCVLAGERAVVDCVLDALPEGVGFVHLKVSHAFHSPLVKGALEPFRNVFQHVTLRSPELPIVSNLTAQIIYEDITKPEHWEKHILGCVNFADGVKYMIENGVNTFVEVGAHPTLSSMGKQIAIDEVGKSEAAQQLWLPSLQRGKPNLDVLNNTDRILRENGVTFKCADDALTNPTVSSYISAADTNNKSMIHGAGNSVESSLIKVIERLLDCSLNKDDDLGDLGLDSLVGIELQGTISSQFGISLPPGVFFCKPLTVEVLSDAIVEAKTSLREENNANINALSSNLVEKSLIKIIQELLDCDFEKDDDLADMGLDSLVGIELEGIISSEFGVRLPTSVMFYKPLTVSTISAVILEAKLSDDSSEHNNEVSEHNDKEEFRFEGTGVSSDSFPSLPKERSVHTSKEKEVHFERSRRTLRRVEKHLDTLYDELMDQATLMDRLEDRLLDRILARRPSSKRLEAGFDNFAWDSDRVNYDEKRRIPTCLSSVSSTLSSNPTISLTALKEGRGHVLLLEGQDTIGCKSNLFSYLKSHQEFLSQELRVRGGLLIRACGLQDAKDFRDVLKLFQDDEKGCRDYRDGISPRTKVLDGIFTSTEYSAKYDMALHNEMSYNREPPSKIAFFCENAPPKGSGRTPIASSEEILKKLPRNIVSEYKRRGVRYIVNAPSKDKGPGVPWETMYETNDKRKVDECCREMGIKTRWNANGSLTTFRNAPATRCHPVTKREVWFNHSHLFHPTDLPPKTQEALRRLHKSRDYYPKYCMYGDGEEIPTDFLEKIRKTQNECTMSWDWQNGDLLLLDNFVLCHGRTAYNSEDKPKRRILASMLF</sequence>
<dbReference type="InterPro" id="IPR003819">
    <property type="entry name" value="TauD/TfdA-like"/>
</dbReference>
<evidence type="ECO:0000256" key="1">
    <source>
        <dbReference type="ARBA" id="ARBA00022450"/>
    </source>
</evidence>
<dbReference type="InterPro" id="IPR009081">
    <property type="entry name" value="PP-bd_ACP"/>
</dbReference>
<dbReference type="Pfam" id="PF00698">
    <property type="entry name" value="Acyl_transf_1"/>
    <property type="match status" value="1"/>
</dbReference>
<name>A0A7S3UXM6_9STRA</name>
<dbReference type="SUPFAM" id="SSF55048">
    <property type="entry name" value="Probable ACP-binding domain of malonyl-CoA ACP transacylase"/>
    <property type="match status" value="1"/>
</dbReference>
<dbReference type="SUPFAM" id="SSF51197">
    <property type="entry name" value="Clavaminate synthase-like"/>
    <property type="match status" value="1"/>
</dbReference>
<dbReference type="InterPro" id="IPR020806">
    <property type="entry name" value="PKS_PP-bd"/>
</dbReference>
<organism evidence="7">
    <name type="scientific">Aplanochytrium stocchinoi</name>
    <dbReference type="NCBI Taxonomy" id="215587"/>
    <lineage>
        <taxon>Eukaryota</taxon>
        <taxon>Sar</taxon>
        <taxon>Stramenopiles</taxon>
        <taxon>Bigyra</taxon>
        <taxon>Labyrinthulomycetes</taxon>
        <taxon>Thraustochytrida</taxon>
        <taxon>Thraustochytriidae</taxon>
        <taxon>Aplanochytrium</taxon>
    </lineage>
</organism>
<dbReference type="InterPro" id="IPR016035">
    <property type="entry name" value="Acyl_Trfase/lysoPLipase"/>
</dbReference>
<keyword evidence="3" id="KW-0808">Transferase</keyword>
<dbReference type="GO" id="GO:0004312">
    <property type="term" value="F:fatty acid synthase activity"/>
    <property type="evidence" value="ECO:0007669"/>
    <property type="project" value="TreeGrafter"/>
</dbReference>
<dbReference type="Pfam" id="PF00550">
    <property type="entry name" value="PP-binding"/>
    <property type="match status" value="2"/>
</dbReference>
<protein>
    <recommendedName>
        <fullName evidence="6">Carrier domain-containing protein</fullName>
    </recommendedName>
</protein>
<proteinExistence type="predicted"/>
<keyword evidence="4" id="KW-0560">Oxidoreductase</keyword>
<dbReference type="GO" id="GO:0016491">
    <property type="term" value="F:oxidoreductase activity"/>
    <property type="evidence" value="ECO:0007669"/>
    <property type="project" value="UniProtKB-KW"/>
</dbReference>
<dbReference type="InterPro" id="IPR029058">
    <property type="entry name" value="AB_hydrolase_fold"/>
</dbReference>
<dbReference type="EMBL" id="HBIN01013744">
    <property type="protein sequence ID" value="CAE0440249.1"/>
    <property type="molecule type" value="Transcribed_RNA"/>
</dbReference>
<reference evidence="7" key="1">
    <citation type="submission" date="2021-01" db="EMBL/GenBank/DDBJ databases">
        <authorList>
            <person name="Corre E."/>
            <person name="Pelletier E."/>
            <person name="Niang G."/>
            <person name="Scheremetjew M."/>
            <person name="Finn R."/>
            <person name="Kale V."/>
            <person name="Holt S."/>
            <person name="Cochrane G."/>
            <person name="Meng A."/>
            <person name="Brown T."/>
            <person name="Cohen L."/>
        </authorList>
    </citation>
    <scope>NUCLEOTIDE SEQUENCE</scope>
    <source>
        <strain evidence="7">GSBS06</strain>
    </source>
</reference>
<feature type="compositionally biased region" description="Basic and acidic residues" evidence="5">
    <location>
        <begin position="768"/>
        <end position="780"/>
    </location>
</feature>
<dbReference type="Gene3D" id="3.40.50.1820">
    <property type="entry name" value="alpha/beta hydrolase"/>
    <property type="match status" value="1"/>
</dbReference>
<dbReference type="SUPFAM" id="SSF53474">
    <property type="entry name" value="alpha/beta-Hydrolases"/>
    <property type="match status" value="1"/>
</dbReference>
<evidence type="ECO:0000256" key="4">
    <source>
        <dbReference type="ARBA" id="ARBA00023002"/>
    </source>
</evidence>
<evidence type="ECO:0000256" key="2">
    <source>
        <dbReference type="ARBA" id="ARBA00022553"/>
    </source>
</evidence>
<dbReference type="InterPro" id="IPR050091">
    <property type="entry name" value="PKS_NRPS_Biosynth_Enz"/>
</dbReference>
<accession>A0A7S3UXM6</accession>
<dbReference type="InterPro" id="IPR036736">
    <property type="entry name" value="ACP-like_sf"/>
</dbReference>
<dbReference type="InterPro" id="IPR016036">
    <property type="entry name" value="Malonyl_transacylase_ACP-bd"/>
</dbReference>
<dbReference type="SMART" id="SM00827">
    <property type="entry name" value="PKS_AT"/>
    <property type="match status" value="1"/>
</dbReference>
<dbReference type="PANTHER" id="PTHR43775">
    <property type="entry name" value="FATTY ACID SYNTHASE"/>
    <property type="match status" value="1"/>
</dbReference>
<dbReference type="GO" id="GO:0031177">
    <property type="term" value="F:phosphopantetheine binding"/>
    <property type="evidence" value="ECO:0007669"/>
    <property type="project" value="InterPro"/>
</dbReference>
<feature type="domain" description="Carrier" evidence="6">
    <location>
        <begin position="656"/>
        <end position="731"/>
    </location>
</feature>